<accession>A0A1T5PAI5</accession>
<reference evidence="4 5" key="1">
    <citation type="submission" date="2017-02" db="EMBL/GenBank/DDBJ databases">
        <authorList>
            <person name="Peterson S.W."/>
        </authorList>
    </citation>
    <scope>NUCLEOTIDE SEQUENCE [LARGE SCALE GENOMIC DNA]</scope>
    <source>
        <strain evidence="4 5">DSM 18108</strain>
    </source>
</reference>
<keyword evidence="1" id="KW-1133">Transmembrane helix</keyword>
<feature type="domain" description="FecR protein" evidence="2">
    <location>
        <begin position="187"/>
        <end position="282"/>
    </location>
</feature>
<proteinExistence type="predicted"/>
<dbReference type="EMBL" id="FUZZ01000004">
    <property type="protein sequence ID" value="SKD09269.1"/>
    <property type="molecule type" value="Genomic_DNA"/>
</dbReference>
<gene>
    <name evidence="4" type="ORF">SAMN05660461_5152</name>
</gene>
<dbReference type="InterPro" id="IPR012373">
    <property type="entry name" value="Ferrdict_sens_TM"/>
</dbReference>
<dbReference type="Pfam" id="PF04773">
    <property type="entry name" value="FecR"/>
    <property type="match status" value="1"/>
</dbReference>
<dbReference type="InterPro" id="IPR006860">
    <property type="entry name" value="FecR"/>
</dbReference>
<dbReference type="Proteomes" id="UP000190166">
    <property type="component" value="Unassembled WGS sequence"/>
</dbReference>
<dbReference type="GO" id="GO:0016989">
    <property type="term" value="F:sigma factor antagonist activity"/>
    <property type="evidence" value="ECO:0007669"/>
    <property type="project" value="TreeGrafter"/>
</dbReference>
<organism evidence="4 5">
    <name type="scientific">Chitinophaga ginsengisegetis</name>
    <dbReference type="NCBI Taxonomy" id="393003"/>
    <lineage>
        <taxon>Bacteria</taxon>
        <taxon>Pseudomonadati</taxon>
        <taxon>Bacteroidota</taxon>
        <taxon>Chitinophagia</taxon>
        <taxon>Chitinophagales</taxon>
        <taxon>Chitinophagaceae</taxon>
        <taxon>Chitinophaga</taxon>
    </lineage>
</organism>
<dbReference type="RefSeq" id="WP_079472409.1">
    <property type="nucleotide sequence ID" value="NZ_FUZZ01000004.1"/>
</dbReference>
<dbReference type="Gene3D" id="2.60.120.1440">
    <property type="match status" value="1"/>
</dbReference>
<keyword evidence="5" id="KW-1185">Reference proteome</keyword>
<keyword evidence="1" id="KW-0812">Transmembrane</keyword>
<evidence type="ECO:0000313" key="4">
    <source>
        <dbReference type="EMBL" id="SKD09269.1"/>
    </source>
</evidence>
<dbReference type="STRING" id="393003.SAMN05660461_5152"/>
<feature type="domain" description="Protein FecR C-terminal" evidence="3">
    <location>
        <begin position="326"/>
        <end position="392"/>
    </location>
</feature>
<sequence>MELNKFSETDLLQKYLDGTITEAEGTALFELLKEKDIEDNAALEALLQQVYDQSFAEPPALSGDASQRILHRLLAAVEDNNKEVPVRRTPSWWRYAAAAVLIAAVATMAVWFISNYKKGVPSLAGNVSSSGEIVSGSSRAVLKLGDGEEILLDSTQGNIVRNGNFKVNNDSGKLDYEGKAGKMEYHTLTTPRGGQYRLLLPDGTAVWLNAESSITYPTVFTDNYRKVKVTGEVYFEVAKNKDQPFMVDVNSKATVAVLGTSFNVNAYTDEQNIRTTLLEGSIMMIHDQQTAMLRPGQQAQINNELKMNIINNADVEMVVAWKNGLFRFDHAHLDEVLRQMSRWYDVGVVYENGVPDIIFSGEIKRDLNLSQALVVLEKMGVHYRIEGKKIIVMP</sequence>
<dbReference type="Pfam" id="PF16344">
    <property type="entry name" value="FecR_C"/>
    <property type="match status" value="1"/>
</dbReference>
<name>A0A1T5PAI5_9BACT</name>
<dbReference type="InterPro" id="IPR032508">
    <property type="entry name" value="FecR_C"/>
</dbReference>
<evidence type="ECO:0000313" key="5">
    <source>
        <dbReference type="Proteomes" id="UP000190166"/>
    </source>
</evidence>
<feature type="transmembrane region" description="Helical" evidence="1">
    <location>
        <begin position="92"/>
        <end position="113"/>
    </location>
</feature>
<protein>
    <submittedName>
        <fullName evidence="4">FecR family protein</fullName>
    </submittedName>
</protein>
<dbReference type="Gene3D" id="3.55.50.30">
    <property type="match status" value="1"/>
</dbReference>
<evidence type="ECO:0000259" key="2">
    <source>
        <dbReference type="Pfam" id="PF04773"/>
    </source>
</evidence>
<dbReference type="AlphaFoldDB" id="A0A1T5PAI5"/>
<dbReference type="PANTHER" id="PTHR30273:SF2">
    <property type="entry name" value="PROTEIN FECR"/>
    <property type="match status" value="1"/>
</dbReference>
<evidence type="ECO:0000259" key="3">
    <source>
        <dbReference type="Pfam" id="PF16344"/>
    </source>
</evidence>
<evidence type="ECO:0000256" key="1">
    <source>
        <dbReference type="SAM" id="Phobius"/>
    </source>
</evidence>
<dbReference type="PANTHER" id="PTHR30273">
    <property type="entry name" value="PERIPLASMIC SIGNAL SENSOR AND SIGMA FACTOR ACTIVATOR FECR-RELATED"/>
    <property type="match status" value="1"/>
</dbReference>
<keyword evidence="1" id="KW-0472">Membrane</keyword>